<keyword evidence="2" id="KW-1185">Reference proteome</keyword>
<evidence type="ECO:0000313" key="2">
    <source>
        <dbReference type="Proteomes" id="UP001501624"/>
    </source>
</evidence>
<sequence>MGSPGFRSAYHDRRAGRNASARLYQRFPGELRLKHGNGSGHVEGNAGFTRERTIATTHLAFLTSSSRTGNVAAVALTHRRHWSRVLLNIS</sequence>
<protein>
    <submittedName>
        <fullName evidence="1">Uncharacterized protein</fullName>
    </submittedName>
</protein>
<accession>A0ABP7JK90</accession>
<reference evidence="2" key="1">
    <citation type="journal article" date="2019" name="Int. J. Syst. Evol. Microbiol.">
        <title>The Global Catalogue of Microorganisms (GCM) 10K type strain sequencing project: providing services to taxonomists for standard genome sequencing and annotation.</title>
        <authorList>
            <consortium name="The Broad Institute Genomics Platform"/>
            <consortium name="The Broad Institute Genome Sequencing Center for Infectious Disease"/>
            <person name="Wu L."/>
            <person name="Ma J."/>
        </authorList>
    </citation>
    <scope>NUCLEOTIDE SEQUENCE [LARGE SCALE GENOMIC DNA]</scope>
    <source>
        <strain evidence="2">JCM 17017</strain>
    </source>
</reference>
<comment type="caution">
    <text evidence="1">The sequence shown here is derived from an EMBL/GenBank/DDBJ whole genome shotgun (WGS) entry which is preliminary data.</text>
</comment>
<gene>
    <name evidence="1" type="ORF">GCM10022380_76280</name>
</gene>
<evidence type="ECO:0000313" key="1">
    <source>
        <dbReference type="EMBL" id="GAA3846959.1"/>
    </source>
</evidence>
<organism evidence="1 2">
    <name type="scientific">Amycolatopsis tucumanensis</name>
    <dbReference type="NCBI Taxonomy" id="401106"/>
    <lineage>
        <taxon>Bacteria</taxon>
        <taxon>Bacillati</taxon>
        <taxon>Actinomycetota</taxon>
        <taxon>Actinomycetes</taxon>
        <taxon>Pseudonocardiales</taxon>
        <taxon>Pseudonocardiaceae</taxon>
        <taxon>Amycolatopsis</taxon>
    </lineage>
</organism>
<name>A0ABP7JK90_9PSEU</name>
<proteinExistence type="predicted"/>
<dbReference type="Proteomes" id="UP001501624">
    <property type="component" value="Unassembled WGS sequence"/>
</dbReference>
<dbReference type="EMBL" id="BAABCM010000016">
    <property type="protein sequence ID" value="GAA3846959.1"/>
    <property type="molecule type" value="Genomic_DNA"/>
</dbReference>